<dbReference type="InterPro" id="IPR011335">
    <property type="entry name" value="Restrct_endonuc-II-like"/>
</dbReference>
<dbReference type="GO" id="GO:0005524">
    <property type="term" value="F:ATP binding"/>
    <property type="evidence" value="ECO:0007669"/>
    <property type="project" value="UniProtKB-UniRule"/>
</dbReference>
<dbReference type="Pfam" id="PF00580">
    <property type="entry name" value="UvrD-helicase"/>
    <property type="match status" value="1"/>
</dbReference>
<keyword evidence="20" id="KW-1185">Reference proteome</keyword>
<dbReference type="GO" id="GO:0033202">
    <property type="term" value="C:DNA helicase complex"/>
    <property type="evidence" value="ECO:0007669"/>
    <property type="project" value="TreeGrafter"/>
</dbReference>
<keyword evidence="2 15" id="KW-0547">Nucleotide-binding</keyword>
<accession>A0A0M6YHC2</accession>
<keyword evidence="6" id="KW-0269">Exonuclease</keyword>
<dbReference type="Proteomes" id="UP000049222">
    <property type="component" value="Unassembled WGS sequence"/>
</dbReference>
<dbReference type="STRING" id="420998.JDO7802_00911"/>
<reference evidence="19 20" key="1">
    <citation type="submission" date="2015-07" db="EMBL/GenBank/DDBJ databases">
        <authorList>
            <person name="Noorani M."/>
        </authorList>
    </citation>
    <scope>NUCLEOTIDE SEQUENCE [LARGE SCALE GENOMIC DNA]</scope>
    <source>
        <strain evidence="19 20">CECT 7802</strain>
    </source>
</reference>
<feature type="domain" description="UvrD-like helicase ATP-binding" evidence="17">
    <location>
        <begin position="6"/>
        <end position="476"/>
    </location>
</feature>
<evidence type="ECO:0000256" key="2">
    <source>
        <dbReference type="ARBA" id="ARBA00022741"/>
    </source>
</evidence>
<comment type="catalytic activity">
    <reaction evidence="14">
        <text>ATP + H2O = ADP + phosphate + H(+)</text>
        <dbReference type="Rhea" id="RHEA:13065"/>
        <dbReference type="ChEBI" id="CHEBI:15377"/>
        <dbReference type="ChEBI" id="CHEBI:15378"/>
        <dbReference type="ChEBI" id="CHEBI:30616"/>
        <dbReference type="ChEBI" id="CHEBI:43474"/>
        <dbReference type="ChEBI" id="CHEBI:456216"/>
        <dbReference type="EC" id="5.6.2.4"/>
    </reaction>
</comment>
<evidence type="ECO:0000313" key="20">
    <source>
        <dbReference type="Proteomes" id="UP000049222"/>
    </source>
</evidence>
<evidence type="ECO:0000256" key="6">
    <source>
        <dbReference type="ARBA" id="ARBA00022839"/>
    </source>
</evidence>
<evidence type="ECO:0000256" key="9">
    <source>
        <dbReference type="ARBA" id="ARBA00023204"/>
    </source>
</evidence>
<dbReference type="InterPro" id="IPR038726">
    <property type="entry name" value="PDDEXK_AddAB-type"/>
</dbReference>
<name>A0A0M6YHC2_9RHOB</name>
<dbReference type="InterPro" id="IPR014016">
    <property type="entry name" value="UvrD-like_ATP-bd"/>
</dbReference>
<dbReference type="InterPro" id="IPR014017">
    <property type="entry name" value="DNA_helicase_UvrD-like_C"/>
</dbReference>
<dbReference type="Gene3D" id="3.90.320.10">
    <property type="match status" value="1"/>
</dbReference>
<evidence type="ECO:0000256" key="8">
    <source>
        <dbReference type="ARBA" id="ARBA00023125"/>
    </source>
</evidence>
<feature type="region of interest" description="Disordered" evidence="16">
    <location>
        <begin position="923"/>
        <end position="946"/>
    </location>
</feature>
<feature type="binding site" evidence="15">
    <location>
        <begin position="27"/>
        <end position="34"/>
    </location>
    <ligand>
        <name>ATP</name>
        <dbReference type="ChEBI" id="CHEBI:30616"/>
    </ligand>
</feature>
<dbReference type="InterPro" id="IPR000212">
    <property type="entry name" value="DNA_helicase_UvrD/REP"/>
</dbReference>
<dbReference type="NCBIfam" id="TIGR02784">
    <property type="entry name" value="addA_alphas"/>
    <property type="match status" value="1"/>
</dbReference>
<evidence type="ECO:0000256" key="12">
    <source>
        <dbReference type="ARBA" id="ARBA00034808"/>
    </source>
</evidence>
<evidence type="ECO:0000256" key="11">
    <source>
        <dbReference type="ARBA" id="ARBA00034617"/>
    </source>
</evidence>
<keyword evidence="9" id="KW-0234">DNA repair</keyword>
<dbReference type="InterPro" id="IPR014151">
    <property type="entry name" value="DNA_helicase_AddA"/>
</dbReference>
<dbReference type="AlphaFoldDB" id="A0A0M6YHC2"/>
<evidence type="ECO:0000256" key="10">
    <source>
        <dbReference type="ARBA" id="ARBA00023235"/>
    </source>
</evidence>
<dbReference type="OrthoDB" id="9810135at2"/>
<dbReference type="EMBL" id="CXSU01000011">
    <property type="protein sequence ID" value="CTQ48903.1"/>
    <property type="molecule type" value="Genomic_DNA"/>
</dbReference>
<dbReference type="GO" id="GO:0005829">
    <property type="term" value="C:cytosol"/>
    <property type="evidence" value="ECO:0007669"/>
    <property type="project" value="TreeGrafter"/>
</dbReference>
<evidence type="ECO:0000259" key="17">
    <source>
        <dbReference type="PROSITE" id="PS51198"/>
    </source>
</evidence>
<dbReference type="GO" id="GO:0043138">
    <property type="term" value="F:3'-5' DNA helicase activity"/>
    <property type="evidence" value="ECO:0007669"/>
    <property type="project" value="UniProtKB-EC"/>
</dbReference>
<keyword evidence="7 15" id="KW-0067">ATP-binding</keyword>
<keyword evidence="4 15" id="KW-0378">Hydrolase</keyword>
<dbReference type="PROSITE" id="PS51217">
    <property type="entry name" value="UVRD_HELICASE_CTER"/>
    <property type="match status" value="1"/>
</dbReference>
<dbReference type="PANTHER" id="PTHR11070">
    <property type="entry name" value="UVRD / RECB / PCRA DNA HELICASE FAMILY MEMBER"/>
    <property type="match status" value="1"/>
</dbReference>
<dbReference type="Gene3D" id="1.10.486.10">
    <property type="entry name" value="PCRA, domain 4"/>
    <property type="match status" value="1"/>
</dbReference>
<evidence type="ECO:0000256" key="15">
    <source>
        <dbReference type="PROSITE-ProRule" id="PRU00560"/>
    </source>
</evidence>
<dbReference type="InterPro" id="IPR011604">
    <property type="entry name" value="PDDEXK-like_dom_sf"/>
</dbReference>
<dbReference type="GO" id="GO:0016887">
    <property type="term" value="F:ATP hydrolysis activity"/>
    <property type="evidence" value="ECO:0007669"/>
    <property type="project" value="RHEA"/>
</dbReference>
<evidence type="ECO:0000313" key="19">
    <source>
        <dbReference type="EMBL" id="CTQ48903.1"/>
    </source>
</evidence>
<evidence type="ECO:0000256" key="1">
    <source>
        <dbReference type="ARBA" id="ARBA00022722"/>
    </source>
</evidence>
<keyword evidence="1" id="KW-0540">Nuclease</keyword>
<keyword evidence="10" id="KW-0413">Isomerase</keyword>
<feature type="domain" description="UvrD-like helicase C-terminal" evidence="18">
    <location>
        <begin position="495"/>
        <end position="772"/>
    </location>
</feature>
<evidence type="ECO:0000256" key="14">
    <source>
        <dbReference type="ARBA" id="ARBA00048988"/>
    </source>
</evidence>
<protein>
    <recommendedName>
        <fullName evidence="12">DNA 3'-5' helicase</fullName>
        <ecNumber evidence="12">5.6.2.4</ecNumber>
    </recommendedName>
    <alternativeName>
        <fullName evidence="13">DNA 3'-5' helicase II</fullName>
    </alternativeName>
</protein>
<dbReference type="GO" id="GO:0000725">
    <property type="term" value="P:recombinational repair"/>
    <property type="evidence" value="ECO:0007669"/>
    <property type="project" value="TreeGrafter"/>
</dbReference>
<dbReference type="GO" id="GO:0004527">
    <property type="term" value="F:exonuclease activity"/>
    <property type="evidence" value="ECO:0007669"/>
    <property type="project" value="UniProtKB-KW"/>
</dbReference>
<proteinExistence type="predicted"/>
<evidence type="ECO:0000256" key="5">
    <source>
        <dbReference type="ARBA" id="ARBA00022806"/>
    </source>
</evidence>
<dbReference type="Pfam" id="PF12705">
    <property type="entry name" value="PDDEXK_1"/>
    <property type="match status" value="1"/>
</dbReference>
<gene>
    <name evidence="19" type="primary">pcrA</name>
    <name evidence="19" type="ORF">JDO7802_00911</name>
</gene>
<sequence>MSDFRPDAATLAQIDAADPAGSVWLAANAGSGKTRVLTDRVAWLLLDGTAPEKILCLTFTKAAAGEMQNRLFGTLGEWAMLSDDALRAKITRLGAGRGTIRTDQLMRARTLFARAIEAPGGLKIQTIHAFCASLLRRFPLEAGVSPAFSEMDDTAKARLHAEVLDDMAVDPVLRPLLDRIARRLTDGEPSQFLSAVAANRGGFRKTQTREDLRVALGIEDKSPDAVHDAAVTADDLTLIDTVRAATRVETGVTMVRLTRLMDEAYTADPVTRFDLLCRAFLTQKHEPVKKPVSKAAGDILGEDAVAEIVDLADRIADARARIAAFDALAQTEALHAFGPAFAAQVEARKQARGWLDFDDQIDGARRLLSTSDMAQWVLFKLDGGLDHILVDEAQDTSPAQWDVIERLTQEFDAGASARSDVRRTVFIVGDRKQSIYGFQGADLAAFDAKRDVFVERLAGSDAPMRDHALLHSFRSSPVILELVDEVFRDGGGIGAPPRHIAHKTNMPGRVDLWPAIPAQEADLTDRVWYDPVDRPAANDANVVLARRVAQAIKAMIQDGTPVGPADARRPVKAGDILILLQRRGALFHHVVRECKAVGLDLAGADRLKLSTDMAAKDLIAALTWAATPDDDLSLATVLRSPLGRTDEAGLFGLAHGRRKNQRLWDVLRDAESDPDTTAMLADLLRIADILRPYEVLQRILIRHDGRRRLLERLGAESGEAIDALLAQALAYEQLETPSLTGFLGWLASADVDLKRQAGAGSIRVMSVHGAKGLEAPVVILPETIKLKPRSIATIQRLDDGTPVWLPATEKRSPAMIDLVENRNEADIAERDRLLYVAITRAENWLIVAAAEPKRKETGESWHDLITAAMTARGAQFLNTATGEILRLETGDWTPLGKVRGPVSTDGPASADWLHARVAPPTKGATRIAPSGLPGAKALPGETGLDGGDAMRRGTAIHALLEHLPLLPRAQWDSRAAAMLAADTDLRDLAVAPLLAEAVSVLDTPDLAHVFAPGTLAEVPFALPESDTHPAMFGTMDRVIVAPDRITVVDLKSNAIVPQTPADTPVGILRQMAAYRLAAQAIWPDRAISIQILWTKGPTLMEMPHTLATDLGPGIDRVDPPA</sequence>
<evidence type="ECO:0000256" key="4">
    <source>
        <dbReference type="ARBA" id="ARBA00022801"/>
    </source>
</evidence>
<evidence type="ECO:0000256" key="7">
    <source>
        <dbReference type="ARBA" id="ARBA00022840"/>
    </source>
</evidence>
<dbReference type="PANTHER" id="PTHR11070:SF2">
    <property type="entry name" value="ATP-DEPENDENT DNA HELICASE SRS2"/>
    <property type="match status" value="1"/>
</dbReference>
<evidence type="ECO:0000259" key="18">
    <source>
        <dbReference type="PROSITE" id="PS51217"/>
    </source>
</evidence>
<dbReference type="Gene3D" id="3.40.50.300">
    <property type="entry name" value="P-loop containing nucleotide triphosphate hydrolases"/>
    <property type="match status" value="4"/>
</dbReference>
<evidence type="ECO:0000256" key="16">
    <source>
        <dbReference type="SAM" id="MobiDB-lite"/>
    </source>
</evidence>
<dbReference type="InterPro" id="IPR027417">
    <property type="entry name" value="P-loop_NTPase"/>
</dbReference>
<dbReference type="GO" id="GO:0003677">
    <property type="term" value="F:DNA binding"/>
    <property type="evidence" value="ECO:0007669"/>
    <property type="project" value="UniProtKB-KW"/>
</dbReference>
<evidence type="ECO:0000256" key="13">
    <source>
        <dbReference type="ARBA" id="ARBA00034923"/>
    </source>
</evidence>
<keyword evidence="5 15" id="KW-0347">Helicase</keyword>
<dbReference type="EC" id="5.6.2.4" evidence="12"/>
<dbReference type="PROSITE" id="PS51198">
    <property type="entry name" value="UVRD_HELICASE_ATP_BIND"/>
    <property type="match status" value="1"/>
</dbReference>
<keyword evidence="8" id="KW-0238">DNA-binding</keyword>
<keyword evidence="3" id="KW-0227">DNA damage</keyword>
<dbReference type="RefSeq" id="WP_055083106.1">
    <property type="nucleotide sequence ID" value="NZ_CXSU01000011.1"/>
</dbReference>
<comment type="catalytic activity">
    <reaction evidence="11">
        <text>Couples ATP hydrolysis with the unwinding of duplex DNA by translocating in the 3'-5' direction.</text>
        <dbReference type="EC" id="5.6.2.4"/>
    </reaction>
</comment>
<dbReference type="SUPFAM" id="SSF52980">
    <property type="entry name" value="Restriction endonuclease-like"/>
    <property type="match status" value="1"/>
</dbReference>
<dbReference type="SUPFAM" id="SSF52540">
    <property type="entry name" value="P-loop containing nucleoside triphosphate hydrolases"/>
    <property type="match status" value="1"/>
</dbReference>
<organism evidence="19 20">
    <name type="scientific">Jannaschia donghaensis</name>
    <dbReference type="NCBI Taxonomy" id="420998"/>
    <lineage>
        <taxon>Bacteria</taxon>
        <taxon>Pseudomonadati</taxon>
        <taxon>Pseudomonadota</taxon>
        <taxon>Alphaproteobacteria</taxon>
        <taxon>Rhodobacterales</taxon>
        <taxon>Roseobacteraceae</taxon>
        <taxon>Jannaschia</taxon>
    </lineage>
</organism>
<dbReference type="Pfam" id="PF13361">
    <property type="entry name" value="UvrD_C"/>
    <property type="match status" value="1"/>
</dbReference>
<evidence type="ECO:0000256" key="3">
    <source>
        <dbReference type="ARBA" id="ARBA00022763"/>
    </source>
</evidence>